<reference evidence="2" key="2">
    <citation type="submission" date="2014-06" db="EMBL/GenBank/DDBJ databases">
        <authorList>
            <person name="Genoscope - CEA"/>
        </authorList>
    </citation>
    <scope>NUCLEOTIDE SEQUENCE</scope>
</reference>
<evidence type="ECO:0000313" key="2">
    <source>
        <dbReference type="EMBL" id="CDY32171.1"/>
    </source>
</evidence>
<dbReference type="PaxDb" id="3708-A0A078H303"/>
<keyword evidence="3" id="KW-1185">Reference proteome</keyword>
<accession>A0A078H303</accession>
<sequence>MEWTTLKLEILRMYNNDDDEGKDLSDLRNPLRRRSSIGEDDLEMLDFGSRSSR</sequence>
<dbReference type="AlphaFoldDB" id="A0A078H303"/>
<dbReference type="Proteomes" id="UP000028999">
    <property type="component" value="Unassembled WGS sequence"/>
</dbReference>
<protein>
    <submittedName>
        <fullName evidence="1">(rape) hypothetical protein</fullName>
    </submittedName>
    <submittedName>
        <fullName evidence="2">BnaCnng06800D protein</fullName>
    </submittedName>
</protein>
<evidence type="ECO:0000313" key="1">
    <source>
        <dbReference type="EMBL" id="CAF2107880.1"/>
    </source>
</evidence>
<evidence type="ECO:0000313" key="3">
    <source>
        <dbReference type="Proteomes" id="UP000028999"/>
    </source>
</evidence>
<dbReference type="Gramene" id="CDY32171">
    <property type="protein sequence ID" value="CDY32171"/>
    <property type="gene ID" value="GSBRNA2T00051549001"/>
</dbReference>
<dbReference type="EMBL" id="HG994372">
    <property type="protein sequence ID" value="CAF2107880.1"/>
    <property type="molecule type" value="Genomic_DNA"/>
</dbReference>
<dbReference type="EMBL" id="LK032288">
    <property type="protein sequence ID" value="CDY32171.1"/>
    <property type="molecule type" value="Genomic_DNA"/>
</dbReference>
<reference evidence="1" key="3">
    <citation type="submission" date="2021-01" db="EMBL/GenBank/DDBJ databases">
        <authorList>
            <consortium name="Genoscope - CEA"/>
            <person name="William W."/>
        </authorList>
    </citation>
    <scope>NUCLEOTIDE SEQUENCE</scope>
</reference>
<proteinExistence type="predicted"/>
<name>A0A078H303_BRANA</name>
<organism evidence="2 3">
    <name type="scientific">Brassica napus</name>
    <name type="common">Rape</name>
    <dbReference type="NCBI Taxonomy" id="3708"/>
    <lineage>
        <taxon>Eukaryota</taxon>
        <taxon>Viridiplantae</taxon>
        <taxon>Streptophyta</taxon>
        <taxon>Embryophyta</taxon>
        <taxon>Tracheophyta</taxon>
        <taxon>Spermatophyta</taxon>
        <taxon>Magnoliopsida</taxon>
        <taxon>eudicotyledons</taxon>
        <taxon>Gunneridae</taxon>
        <taxon>Pentapetalae</taxon>
        <taxon>rosids</taxon>
        <taxon>malvids</taxon>
        <taxon>Brassicales</taxon>
        <taxon>Brassicaceae</taxon>
        <taxon>Brassiceae</taxon>
        <taxon>Brassica</taxon>
    </lineage>
</organism>
<gene>
    <name evidence="2" type="primary">BnaCnng06800D</name>
    <name evidence="1" type="ORF">DARMORV10_C08P12640.1</name>
    <name evidence="2" type="ORF">GSBRNA2T00051549001</name>
</gene>
<reference evidence="2 3" key="1">
    <citation type="journal article" date="2014" name="Science">
        <title>Plant genetics. Early allopolyploid evolution in the post-Neolithic Brassica napus oilseed genome.</title>
        <authorList>
            <person name="Chalhoub B."/>
            <person name="Denoeud F."/>
            <person name="Liu S."/>
            <person name="Parkin I.A."/>
            <person name="Tang H."/>
            <person name="Wang X."/>
            <person name="Chiquet J."/>
            <person name="Belcram H."/>
            <person name="Tong C."/>
            <person name="Samans B."/>
            <person name="Correa M."/>
            <person name="Da Silva C."/>
            <person name="Just J."/>
            <person name="Falentin C."/>
            <person name="Koh C.S."/>
            <person name="Le Clainche I."/>
            <person name="Bernard M."/>
            <person name="Bento P."/>
            <person name="Noel B."/>
            <person name="Labadie K."/>
            <person name="Alberti A."/>
            <person name="Charles M."/>
            <person name="Arnaud D."/>
            <person name="Guo H."/>
            <person name="Daviaud C."/>
            <person name="Alamery S."/>
            <person name="Jabbari K."/>
            <person name="Zhao M."/>
            <person name="Edger P.P."/>
            <person name="Chelaifa H."/>
            <person name="Tack D."/>
            <person name="Lassalle G."/>
            <person name="Mestiri I."/>
            <person name="Schnel N."/>
            <person name="Le Paslier M.C."/>
            <person name="Fan G."/>
            <person name="Renault V."/>
            <person name="Bayer P.E."/>
            <person name="Golicz A.A."/>
            <person name="Manoli S."/>
            <person name="Lee T.H."/>
            <person name="Thi V.H."/>
            <person name="Chalabi S."/>
            <person name="Hu Q."/>
            <person name="Fan C."/>
            <person name="Tollenaere R."/>
            <person name="Lu Y."/>
            <person name="Battail C."/>
            <person name="Shen J."/>
            <person name="Sidebottom C.H."/>
            <person name="Wang X."/>
            <person name="Canaguier A."/>
            <person name="Chauveau A."/>
            <person name="Berard A."/>
            <person name="Deniot G."/>
            <person name="Guan M."/>
            <person name="Liu Z."/>
            <person name="Sun F."/>
            <person name="Lim Y.P."/>
            <person name="Lyons E."/>
            <person name="Town C.D."/>
            <person name="Bancroft I."/>
            <person name="Wang X."/>
            <person name="Meng J."/>
            <person name="Ma J."/>
            <person name="Pires J.C."/>
            <person name="King G.J."/>
            <person name="Brunel D."/>
            <person name="Delourme R."/>
            <person name="Renard M."/>
            <person name="Aury J.M."/>
            <person name="Adams K.L."/>
            <person name="Batley J."/>
            <person name="Snowdon R.J."/>
            <person name="Tost J."/>
            <person name="Edwards D."/>
            <person name="Zhou Y."/>
            <person name="Hua W."/>
            <person name="Sharpe A.G."/>
            <person name="Paterson A.H."/>
            <person name="Guan C."/>
            <person name="Wincker P."/>
        </authorList>
    </citation>
    <scope>NUCLEOTIDE SEQUENCE [LARGE SCALE GENOMIC DNA]</scope>
    <source>
        <strain evidence="3">cv. Darmor-bzh</strain>
    </source>
</reference>
<dbReference type="Proteomes" id="UP001295469">
    <property type="component" value="Chromosome C08"/>
</dbReference>